<dbReference type="InterPro" id="IPR020846">
    <property type="entry name" value="MFS_dom"/>
</dbReference>
<feature type="transmembrane region" description="Helical" evidence="3">
    <location>
        <begin position="473"/>
        <end position="499"/>
    </location>
</feature>
<feature type="transmembrane region" description="Helical" evidence="3">
    <location>
        <begin position="116"/>
        <end position="134"/>
    </location>
</feature>
<evidence type="ECO:0000256" key="3">
    <source>
        <dbReference type="SAM" id="Phobius"/>
    </source>
</evidence>
<dbReference type="Gene3D" id="1.20.1250.20">
    <property type="entry name" value="MFS general substrate transporter like domains"/>
    <property type="match status" value="2"/>
</dbReference>
<feature type="transmembrane region" description="Helical" evidence="3">
    <location>
        <begin position="74"/>
        <end position="96"/>
    </location>
</feature>
<evidence type="ECO:0000313" key="5">
    <source>
        <dbReference type="EMBL" id="ORZ37234.1"/>
    </source>
</evidence>
<accession>A0A1Y2HTF8</accession>
<dbReference type="GO" id="GO:0022857">
    <property type="term" value="F:transmembrane transporter activity"/>
    <property type="evidence" value="ECO:0007669"/>
    <property type="project" value="InterPro"/>
</dbReference>
<feature type="transmembrane region" description="Helical" evidence="3">
    <location>
        <begin position="511"/>
        <end position="533"/>
    </location>
</feature>
<dbReference type="AlphaFoldDB" id="A0A1Y2HTF8"/>
<dbReference type="InterPro" id="IPR011701">
    <property type="entry name" value="MFS"/>
</dbReference>
<dbReference type="SUPFAM" id="SSF103473">
    <property type="entry name" value="MFS general substrate transporter"/>
    <property type="match status" value="1"/>
</dbReference>
<feature type="transmembrane region" description="Helical" evidence="3">
    <location>
        <begin position="448"/>
        <end position="467"/>
    </location>
</feature>
<dbReference type="InterPro" id="IPR036259">
    <property type="entry name" value="MFS_trans_sf"/>
</dbReference>
<evidence type="ECO:0000313" key="6">
    <source>
        <dbReference type="Proteomes" id="UP000193411"/>
    </source>
</evidence>
<proteinExistence type="predicted"/>
<keyword evidence="3" id="KW-1133">Transmembrane helix</keyword>
<sequence length="572" mass="59851">MSALESPASADKAEAAAKPTASPPTSPITLNALPSQPTRHRNPPRVLSALTASPPARRFLGFLYLHPSYSPTNFLVFLVATLLTVCIFVFLNASTSFVLSEILGITTGLGDASGSIAFYDELLSMLMVVVWGAVSDFIGRRTVYAVGFAIMGAALCVYPQVNNLYPQLLLARLLFAIGAAACSTMLTAVLADCAGKLRGRISGLVGLMSGLGALVGVFVLLPLPTSFEKKGVSLGRGVQYAFLITGGIALAFSIIFFFAASKHFGDNNKDLVHPATLSSTAAPASPTTSAPAQRASLTSRLSPSALLAQAKQGMFAAKDLRIMAAYAAGFAARGNTVIVTIFIPLWVNAYYLETGLCQVTGLDPKDEAAIKLSCRAAFTRSSIVGGLTQTFALIGAPVWGILIDRFSGGFTDDEPVAIDDGEQATAGDGNAAILGPSTRRSRPGYSTLPLLATCVIAFVGYVLLFLLKSPLNPAIYAIVFLVGFGEIGTVITSVAMVAARHIDPKIRGSVSGAYSLCGGLGILICTRIGGLLFDAWTYTAPFLLMAIVHAVVAVLSVAVIVVERREKARVEA</sequence>
<dbReference type="Pfam" id="PF07690">
    <property type="entry name" value="MFS_1"/>
    <property type="match status" value="2"/>
</dbReference>
<dbReference type="OrthoDB" id="18110at2759"/>
<feature type="region of interest" description="Disordered" evidence="2">
    <location>
        <begin position="1"/>
        <end position="47"/>
    </location>
</feature>
<feature type="domain" description="Major facilitator superfamily (MFS) profile" evidence="4">
    <location>
        <begin position="72"/>
        <end position="565"/>
    </location>
</feature>
<feature type="compositionally biased region" description="Polar residues" evidence="2">
    <location>
        <begin position="28"/>
        <end position="37"/>
    </location>
</feature>
<name>A0A1Y2HTF8_9FUNG</name>
<protein>
    <submittedName>
        <fullName evidence="5">Major facilitator superfamily domain-containing protein</fullName>
    </submittedName>
</protein>
<feature type="transmembrane region" description="Helical" evidence="3">
    <location>
        <begin position="539"/>
        <end position="562"/>
    </location>
</feature>
<keyword evidence="3" id="KW-0472">Membrane</keyword>
<dbReference type="Proteomes" id="UP000193411">
    <property type="component" value="Unassembled WGS sequence"/>
</dbReference>
<feature type="transmembrane region" description="Helical" evidence="3">
    <location>
        <begin position="241"/>
        <end position="260"/>
    </location>
</feature>
<reference evidence="5 6" key="1">
    <citation type="submission" date="2016-07" db="EMBL/GenBank/DDBJ databases">
        <title>Pervasive Adenine N6-methylation of Active Genes in Fungi.</title>
        <authorList>
            <consortium name="DOE Joint Genome Institute"/>
            <person name="Mondo S.J."/>
            <person name="Dannebaum R.O."/>
            <person name="Kuo R.C."/>
            <person name="Labutti K."/>
            <person name="Haridas S."/>
            <person name="Kuo A."/>
            <person name="Salamov A."/>
            <person name="Ahrendt S.R."/>
            <person name="Lipzen A."/>
            <person name="Sullivan W."/>
            <person name="Andreopoulos W.B."/>
            <person name="Clum A."/>
            <person name="Lindquist E."/>
            <person name="Daum C."/>
            <person name="Ramamoorthy G.K."/>
            <person name="Gryganskyi A."/>
            <person name="Culley D."/>
            <person name="Magnuson J.K."/>
            <person name="James T.Y."/>
            <person name="O'Malley M.A."/>
            <person name="Stajich J.E."/>
            <person name="Spatafora J.W."/>
            <person name="Visel A."/>
            <person name="Grigoriev I.V."/>
        </authorList>
    </citation>
    <scope>NUCLEOTIDE SEQUENCE [LARGE SCALE GENOMIC DNA]</scope>
    <source>
        <strain evidence="5 6">PL171</strain>
    </source>
</reference>
<feature type="transmembrane region" description="Helical" evidence="3">
    <location>
        <begin position="203"/>
        <end position="221"/>
    </location>
</feature>
<evidence type="ECO:0000259" key="4">
    <source>
        <dbReference type="PROSITE" id="PS50850"/>
    </source>
</evidence>
<dbReference type="PANTHER" id="PTHR23524:SF1">
    <property type="entry name" value="MRH DOMAIN-CONTAINING PROTEIN-RELATED"/>
    <property type="match status" value="1"/>
</dbReference>
<dbReference type="STRING" id="765915.A0A1Y2HTF8"/>
<keyword evidence="3" id="KW-0812">Transmembrane</keyword>
<comment type="caution">
    <text evidence="5">The sequence shown here is derived from an EMBL/GenBank/DDBJ whole genome shotgun (WGS) entry which is preliminary data.</text>
</comment>
<dbReference type="PROSITE" id="PS50850">
    <property type="entry name" value="MFS"/>
    <property type="match status" value="1"/>
</dbReference>
<dbReference type="PANTHER" id="PTHR23524">
    <property type="entry name" value="TRANSPORTER, PUTATIVE (AFU_ORTHOLOGUE AFUA_8G04850)-RELATED"/>
    <property type="match status" value="1"/>
</dbReference>
<feature type="compositionally biased region" description="Low complexity" evidence="2">
    <location>
        <begin position="1"/>
        <end position="20"/>
    </location>
</feature>
<dbReference type="GO" id="GO:0016020">
    <property type="term" value="C:membrane"/>
    <property type="evidence" value="ECO:0007669"/>
    <property type="project" value="UniProtKB-SubCell"/>
</dbReference>
<keyword evidence="6" id="KW-1185">Reference proteome</keyword>
<organism evidence="5 6">
    <name type="scientific">Catenaria anguillulae PL171</name>
    <dbReference type="NCBI Taxonomy" id="765915"/>
    <lineage>
        <taxon>Eukaryota</taxon>
        <taxon>Fungi</taxon>
        <taxon>Fungi incertae sedis</taxon>
        <taxon>Blastocladiomycota</taxon>
        <taxon>Blastocladiomycetes</taxon>
        <taxon>Blastocladiales</taxon>
        <taxon>Catenariaceae</taxon>
        <taxon>Catenaria</taxon>
    </lineage>
</organism>
<feature type="transmembrane region" description="Helical" evidence="3">
    <location>
        <begin position="173"/>
        <end position="191"/>
    </location>
</feature>
<evidence type="ECO:0000256" key="1">
    <source>
        <dbReference type="ARBA" id="ARBA00004141"/>
    </source>
</evidence>
<dbReference type="EMBL" id="MCFL01000013">
    <property type="protein sequence ID" value="ORZ37234.1"/>
    <property type="molecule type" value="Genomic_DNA"/>
</dbReference>
<gene>
    <name evidence="5" type="ORF">BCR44DRAFT_1511830</name>
</gene>
<feature type="transmembrane region" description="Helical" evidence="3">
    <location>
        <begin position="143"/>
        <end position="161"/>
    </location>
</feature>
<comment type="subcellular location">
    <subcellularLocation>
        <location evidence="1">Membrane</location>
        <topology evidence="1">Multi-pass membrane protein</topology>
    </subcellularLocation>
</comment>
<evidence type="ECO:0000256" key="2">
    <source>
        <dbReference type="SAM" id="MobiDB-lite"/>
    </source>
</evidence>